<dbReference type="EMBL" id="BGPR01060628">
    <property type="protein sequence ID" value="GBO36449.1"/>
    <property type="molecule type" value="Genomic_DNA"/>
</dbReference>
<dbReference type="Proteomes" id="UP000499080">
    <property type="component" value="Unassembled WGS sequence"/>
</dbReference>
<proteinExistence type="predicted"/>
<evidence type="ECO:0000313" key="2">
    <source>
        <dbReference type="EMBL" id="GBO36449.1"/>
    </source>
</evidence>
<keyword evidence="3" id="KW-1185">Reference proteome</keyword>
<evidence type="ECO:0000256" key="1">
    <source>
        <dbReference type="SAM" id="MobiDB-lite"/>
    </source>
</evidence>
<evidence type="ECO:0000313" key="3">
    <source>
        <dbReference type="Proteomes" id="UP000499080"/>
    </source>
</evidence>
<organism evidence="2 3">
    <name type="scientific">Araneus ventricosus</name>
    <name type="common">Orbweaver spider</name>
    <name type="synonym">Epeira ventricosa</name>
    <dbReference type="NCBI Taxonomy" id="182803"/>
    <lineage>
        <taxon>Eukaryota</taxon>
        <taxon>Metazoa</taxon>
        <taxon>Ecdysozoa</taxon>
        <taxon>Arthropoda</taxon>
        <taxon>Chelicerata</taxon>
        <taxon>Arachnida</taxon>
        <taxon>Araneae</taxon>
        <taxon>Araneomorphae</taxon>
        <taxon>Entelegynae</taxon>
        <taxon>Araneoidea</taxon>
        <taxon>Araneidae</taxon>
        <taxon>Araneus</taxon>
    </lineage>
</organism>
<accession>A0A4Y2WGZ6</accession>
<comment type="caution">
    <text evidence="2">The sequence shown here is derived from an EMBL/GenBank/DDBJ whole genome shotgun (WGS) entry which is preliminary data.</text>
</comment>
<sequence>MNTEETQTISQIENMDDSNENNLMIEEKNPKEKQNVGKNAIISYLQKDTVEDFEKRKSRIVGQFKELQAQNWDPAYPLPDVEFGFVAQEP</sequence>
<name>A0A4Y2WGZ6_ARAVE</name>
<feature type="region of interest" description="Disordered" evidence="1">
    <location>
        <begin position="1"/>
        <end position="21"/>
    </location>
</feature>
<dbReference type="AlphaFoldDB" id="A0A4Y2WGZ6"/>
<protein>
    <submittedName>
        <fullName evidence="2">Uncharacterized protein</fullName>
    </submittedName>
</protein>
<feature type="compositionally biased region" description="Polar residues" evidence="1">
    <location>
        <begin position="1"/>
        <end position="13"/>
    </location>
</feature>
<reference evidence="2 3" key="1">
    <citation type="journal article" date="2019" name="Sci. Rep.">
        <title>Orb-weaving spider Araneus ventricosus genome elucidates the spidroin gene catalogue.</title>
        <authorList>
            <person name="Kono N."/>
            <person name="Nakamura H."/>
            <person name="Ohtoshi R."/>
            <person name="Moran D.A.P."/>
            <person name="Shinohara A."/>
            <person name="Yoshida Y."/>
            <person name="Fujiwara M."/>
            <person name="Mori M."/>
            <person name="Tomita M."/>
            <person name="Arakawa K."/>
        </authorList>
    </citation>
    <scope>NUCLEOTIDE SEQUENCE [LARGE SCALE GENOMIC DNA]</scope>
</reference>
<gene>
    <name evidence="2" type="ORF">AVEN_162886_1</name>
</gene>